<feature type="transmembrane region" description="Helical" evidence="1">
    <location>
        <begin position="154"/>
        <end position="177"/>
    </location>
</feature>
<keyword evidence="1" id="KW-0472">Membrane</keyword>
<evidence type="ECO:0008006" key="4">
    <source>
        <dbReference type="Google" id="ProtNLM"/>
    </source>
</evidence>
<keyword evidence="1" id="KW-0812">Transmembrane</keyword>
<proteinExistence type="predicted"/>
<dbReference type="AlphaFoldDB" id="A0A285LYS8"/>
<feature type="transmembrane region" description="Helical" evidence="1">
    <location>
        <begin position="49"/>
        <end position="77"/>
    </location>
</feature>
<feature type="transmembrane region" description="Helical" evidence="1">
    <location>
        <begin position="116"/>
        <end position="134"/>
    </location>
</feature>
<evidence type="ECO:0000256" key="1">
    <source>
        <dbReference type="SAM" id="Phobius"/>
    </source>
</evidence>
<reference evidence="2 3" key="1">
    <citation type="submission" date="2017-09" db="EMBL/GenBank/DDBJ databases">
        <authorList>
            <person name="Ehlers B."/>
            <person name="Leendertz F.H."/>
        </authorList>
    </citation>
    <scope>NUCLEOTIDE SEQUENCE [LARGE SCALE GENOMIC DNA]</scope>
    <source>
        <strain evidence="2 3">DSM 45537</strain>
    </source>
</reference>
<dbReference type="STRING" id="1379680.GCA_001612615_04521"/>
<feature type="transmembrane region" description="Helical" evidence="1">
    <location>
        <begin position="16"/>
        <end position="37"/>
    </location>
</feature>
<keyword evidence="3" id="KW-1185">Reference proteome</keyword>
<dbReference type="Proteomes" id="UP000219565">
    <property type="component" value="Unassembled WGS sequence"/>
</dbReference>
<accession>A0A285LYS8</accession>
<organism evidence="2 3">
    <name type="scientific">Nocardia amikacinitolerans</name>
    <dbReference type="NCBI Taxonomy" id="756689"/>
    <lineage>
        <taxon>Bacteria</taxon>
        <taxon>Bacillati</taxon>
        <taxon>Actinomycetota</taxon>
        <taxon>Actinomycetes</taxon>
        <taxon>Mycobacteriales</taxon>
        <taxon>Nocardiaceae</taxon>
        <taxon>Nocardia</taxon>
    </lineage>
</organism>
<dbReference type="EMBL" id="OBEG01000009">
    <property type="protein sequence ID" value="SNY89613.1"/>
    <property type="molecule type" value="Genomic_DNA"/>
</dbReference>
<evidence type="ECO:0000313" key="2">
    <source>
        <dbReference type="EMBL" id="SNY89613.1"/>
    </source>
</evidence>
<protein>
    <recommendedName>
        <fullName evidence="4">Copper resistance protein D</fullName>
    </recommendedName>
</protein>
<keyword evidence="1" id="KW-1133">Transmembrane helix</keyword>
<evidence type="ECO:0000313" key="3">
    <source>
        <dbReference type="Proteomes" id="UP000219565"/>
    </source>
</evidence>
<gene>
    <name evidence="2" type="ORF">SAMN04244553_6632</name>
</gene>
<dbReference type="RefSeq" id="WP_245910644.1">
    <property type="nucleotide sequence ID" value="NZ_JAMTCV010000012.1"/>
</dbReference>
<sequence>MSIDVAKVTPATRGGAVAPALAALSAGGFLAVAIWVSSRLEVSEELHRVALFVHLAALVVGLGAVLVGDYAALLWLARRVTTAQLLHDIGRLHLPIWVGLAGLVGSGMLLEPEFGVLATRVKLALVAILLVNGVQAMALERRMAAAGPHLGFPLVLRGIVTALVSQGCWWTAMWIGFTATQS</sequence>
<feature type="transmembrane region" description="Helical" evidence="1">
    <location>
        <begin position="89"/>
        <end position="110"/>
    </location>
</feature>
<name>A0A285LYS8_9NOCA</name>